<dbReference type="InterPro" id="IPR051394">
    <property type="entry name" value="Glutamate_Synthase"/>
</dbReference>
<dbReference type="InterPro" id="IPR013785">
    <property type="entry name" value="Aldolase_TIM"/>
</dbReference>
<dbReference type="Gene3D" id="3.20.20.70">
    <property type="entry name" value="Aldolase class I"/>
    <property type="match status" value="1"/>
</dbReference>
<dbReference type="InterPro" id="IPR002932">
    <property type="entry name" value="Glu_synthdom"/>
</dbReference>
<dbReference type="InterPro" id="IPR009003">
    <property type="entry name" value="Peptidase_S1_PA"/>
</dbReference>
<evidence type="ECO:0000256" key="2">
    <source>
        <dbReference type="SAM" id="MobiDB-lite"/>
    </source>
</evidence>
<dbReference type="PANTHER" id="PTHR43100">
    <property type="entry name" value="GLUTAMATE SYNTHASE [NADPH] SMALL CHAIN"/>
    <property type="match status" value="1"/>
</dbReference>
<dbReference type="PANTHER" id="PTHR43100:SF1">
    <property type="entry name" value="GLUTAMATE SYNTHASE [NADPH] SMALL CHAIN"/>
    <property type="match status" value="1"/>
</dbReference>
<feature type="compositionally biased region" description="Acidic residues" evidence="2">
    <location>
        <begin position="252"/>
        <end position="270"/>
    </location>
</feature>
<dbReference type="KEGG" id="soe:110799139"/>
<evidence type="ECO:0000313" key="6">
    <source>
        <dbReference type="RefSeq" id="XP_056694574.1"/>
    </source>
</evidence>
<protein>
    <submittedName>
        <fullName evidence="5">Uncharacterized protein LOC110799139 isoform X1</fullName>
    </submittedName>
    <submittedName>
        <fullName evidence="6">Uncharacterized protein isoform X1</fullName>
    </submittedName>
</protein>
<sequence length="698" mass="78091">MNFSTLESNVVRIITRINCKKTGKVNQYCSTGTIFYDDGVHALVLTCGHNVKDNFVKTRTVKFLVCVDGSWEKAKLITTKKDAEKEIGILTYKSNPLNIKEKLEFAENCVARQKLHLISHPNGYERKTRAEGRVHSIQLPSEKYDVKNLIECDVKVGPGSSGGALVDDNSRIVGIIFSANFIPCFDEDLDKESTRYKASHGLRLGIPVQQVFKVISDLYVSVFQFEYFQVVNASNVEDVLKNILRDIFSDYPPEDDQSEDEQSEDEQSEDEQSHKLCVESILEDSDDTSIVLLWCRVPTTNINDEGAKVGEGEELPGHKVMGDDAVTSHSTYGIRLLCPGPYQGIYSIEELVQLSHKHPNPSAIVSVKLVSEARVRVVGAGVVKRHVLIPEHEGGTGASRWTDTQNDGFPWEIGPAQTLVAKYFQGHSVLQTDCQLKTGRVDFCFSIVSLITLGCIMMRKCHKNTRSVGIVTMDPVLWAKFAGEPVHVINFFFMLAEEFKEIMFQLGFRKLDDMVGRSVMLQVNEEMMNRNEKLKNIDLSLLQEKELVDVFKCPSWVPDVQEHPGFVAYECEVIQCDNGNERMKDFTEVIQSARCMDCGTTKPRDLLIEGGDLSGIHFSMAFLHANTKSLLDSNIQDGQYISANCICTSIRPLATGEPKNEAGFEGQLDKCDASAATKHKVIDYACLSHKRAVVLFLN</sequence>
<gene>
    <name evidence="5 6" type="primary">LOC110799139</name>
</gene>
<evidence type="ECO:0000313" key="4">
    <source>
        <dbReference type="Proteomes" id="UP000813463"/>
    </source>
</evidence>
<keyword evidence="4" id="KW-1185">Reference proteome</keyword>
<feature type="domain" description="Glutamate synthase" evidence="3">
    <location>
        <begin position="306"/>
        <end position="508"/>
    </location>
</feature>
<name>A0A9R0K686_SPIOL</name>
<dbReference type="GO" id="GO:0006537">
    <property type="term" value="P:glutamate biosynthetic process"/>
    <property type="evidence" value="ECO:0007669"/>
    <property type="project" value="InterPro"/>
</dbReference>
<evidence type="ECO:0000256" key="1">
    <source>
        <dbReference type="ARBA" id="ARBA00009716"/>
    </source>
</evidence>
<evidence type="ECO:0000259" key="3">
    <source>
        <dbReference type="Pfam" id="PF01645"/>
    </source>
</evidence>
<evidence type="ECO:0000313" key="5">
    <source>
        <dbReference type="RefSeq" id="XP_021860035.1"/>
    </source>
</evidence>
<dbReference type="AlphaFoldDB" id="A0A9R0K686"/>
<comment type="similarity">
    <text evidence="1">Belongs to the glutamate synthase family.</text>
</comment>
<proteinExistence type="inferred from homology"/>
<dbReference type="Proteomes" id="UP000813463">
    <property type="component" value="Chromosome 3"/>
</dbReference>
<accession>A0A9R0K686</accession>
<dbReference type="Gene3D" id="2.40.10.120">
    <property type="match status" value="1"/>
</dbReference>
<dbReference type="SUPFAM" id="SSF51395">
    <property type="entry name" value="FMN-linked oxidoreductases"/>
    <property type="match status" value="1"/>
</dbReference>
<feature type="region of interest" description="Disordered" evidence="2">
    <location>
        <begin position="251"/>
        <end position="274"/>
    </location>
</feature>
<dbReference type="Pfam" id="PF13365">
    <property type="entry name" value="Trypsin_2"/>
    <property type="match status" value="1"/>
</dbReference>
<reference evidence="4" key="1">
    <citation type="journal article" date="2021" name="Nat. Commun.">
        <title>Genomic analyses provide insights into spinach domestication and the genetic basis of agronomic traits.</title>
        <authorList>
            <person name="Cai X."/>
            <person name="Sun X."/>
            <person name="Xu C."/>
            <person name="Sun H."/>
            <person name="Wang X."/>
            <person name="Ge C."/>
            <person name="Zhang Z."/>
            <person name="Wang Q."/>
            <person name="Fei Z."/>
            <person name="Jiao C."/>
            <person name="Wang Q."/>
        </authorList>
    </citation>
    <scope>NUCLEOTIDE SEQUENCE [LARGE SCALE GENOMIC DNA]</scope>
    <source>
        <strain evidence="4">cv. Varoflay</strain>
    </source>
</reference>
<dbReference type="GeneID" id="110799139"/>
<organism evidence="4 5">
    <name type="scientific">Spinacia oleracea</name>
    <name type="common">Spinach</name>
    <dbReference type="NCBI Taxonomy" id="3562"/>
    <lineage>
        <taxon>Eukaryota</taxon>
        <taxon>Viridiplantae</taxon>
        <taxon>Streptophyta</taxon>
        <taxon>Embryophyta</taxon>
        <taxon>Tracheophyta</taxon>
        <taxon>Spermatophyta</taxon>
        <taxon>Magnoliopsida</taxon>
        <taxon>eudicotyledons</taxon>
        <taxon>Gunneridae</taxon>
        <taxon>Pentapetalae</taxon>
        <taxon>Caryophyllales</taxon>
        <taxon>Chenopodiaceae</taxon>
        <taxon>Chenopodioideae</taxon>
        <taxon>Anserineae</taxon>
        <taxon>Spinacia</taxon>
    </lineage>
</organism>
<dbReference type="RefSeq" id="XP_021860035.1">
    <property type="nucleotide sequence ID" value="XM_022004343.1"/>
</dbReference>
<dbReference type="SUPFAM" id="SSF50494">
    <property type="entry name" value="Trypsin-like serine proteases"/>
    <property type="match status" value="1"/>
</dbReference>
<dbReference type="GO" id="GO:0015930">
    <property type="term" value="F:glutamate synthase activity"/>
    <property type="evidence" value="ECO:0007669"/>
    <property type="project" value="InterPro"/>
</dbReference>
<dbReference type="Pfam" id="PF01645">
    <property type="entry name" value="Glu_synthase"/>
    <property type="match status" value="1"/>
</dbReference>
<reference evidence="5" key="2">
    <citation type="submission" date="2025-04" db="UniProtKB">
        <authorList>
            <consortium name="RefSeq"/>
        </authorList>
    </citation>
    <scope>IDENTIFICATION</scope>
    <source>
        <tissue evidence="6">Leaf</tissue>
    </source>
</reference>
<dbReference type="OrthoDB" id="4327079at2759"/>
<dbReference type="RefSeq" id="XP_056694574.1">
    <property type="nucleotide sequence ID" value="XM_056838596.1"/>
</dbReference>